<evidence type="ECO:0000256" key="1">
    <source>
        <dbReference type="SAM" id="SignalP"/>
    </source>
</evidence>
<feature type="chain" id="PRO_5040430644" evidence="1">
    <location>
        <begin position="21"/>
        <end position="219"/>
    </location>
</feature>
<reference evidence="2" key="1">
    <citation type="submission" date="2021-06" db="EMBL/GenBank/DDBJ databases">
        <authorList>
            <person name="Kallberg Y."/>
            <person name="Tangrot J."/>
            <person name="Rosling A."/>
        </authorList>
    </citation>
    <scope>NUCLEOTIDE SEQUENCE</scope>
    <source>
        <strain evidence="2">IA702</strain>
    </source>
</reference>
<protein>
    <submittedName>
        <fullName evidence="2">10016_t:CDS:1</fullName>
    </submittedName>
</protein>
<evidence type="ECO:0000313" key="3">
    <source>
        <dbReference type="Proteomes" id="UP000789572"/>
    </source>
</evidence>
<organism evidence="2 3">
    <name type="scientific">Paraglomus occultum</name>
    <dbReference type="NCBI Taxonomy" id="144539"/>
    <lineage>
        <taxon>Eukaryota</taxon>
        <taxon>Fungi</taxon>
        <taxon>Fungi incertae sedis</taxon>
        <taxon>Mucoromycota</taxon>
        <taxon>Glomeromycotina</taxon>
        <taxon>Glomeromycetes</taxon>
        <taxon>Paraglomerales</taxon>
        <taxon>Paraglomeraceae</taxon>
        <taxon>Paraglomus</taxon>
    </lineage>
</organism>
<comment type="caution">
    <text evidence="2">The sequence shown here is derived from an EMBL/GenBank/DDBJ whole genome shotgun (WGS) entry which is preliminary data.</text>
</comment>
<keyword evidence="1" id="KW-0732">Signal</keyword>
<feature type="signal peptide" evidence="1">
    <location>
        <begin position="1"/>
        <end position="20"/>
    </location>
</feature>
<dbReference type="EMBL" id="CAJVPJ010001321">
    <property type="protein sequence ID" value="CAG8586435.1"/>
    <property type="molecule type" value="Genomic_DNA"/>
</dbReference>
<proteinExistence type="predicted"/>
<dbReference type="AlphaFoldDB" id="A0A9N9C0L3"/>
<accession>A0A9N9C0L3</accession>
<dbReference type="OrthoDB" id="2437939at2759"/>
<dbReference type="Proteomes" id="UP000789572">
    <property type="component" value="Unassembled WGS sequence"/>
</dbReference>
<gene>
    <name evidence="2" type="ORF">POCULU_LOCUS6748</name>
</gene>
<sequence>MNRITIICLILSFLFYFGASSPTEPSIVIRKPVKGNVFSADKDIPVKICPGLGVTKIGSIALVGSFNGFFDPQTVNIAVQPGKCITFKFHPSKPPSIAPYFFEITFVEGVTTNLAVSATFTLGRPKVGLIITHPVTDTIAHCGGTLKIKWKDPFKLYGGLTFSVFSLFEASQGGFIPILPPAVSVPVSAGKKTVKIPLGLKNEHNYNVVVFVVRNSLTE</sequence>
<evidence type="ECO:0000313" key="2">
    <source>
        <dbReference type="EMBL" id="CAG8586435.1"/>
    </source>
</evidence>
<keyword evidence="3" id="KW-1185">Reference proteome</keyword>
<feature type="non-terminal residue" evidence="2">
    <location>
        <position position="1"/>
    </location>
</feature>
<name>A0A9N9C0L3_9GLOM</name>